<dbReference type="EMBL" id="BSSA01000004">
    <property type="protein sequence ID" value="GLW69402.1"/>
    <property type="molecule type" value="Genomic_DNA"/>
</dbReference>
<dbReference type="PANTHER" id="PTHR37809">
    <property type="entry name" value="RIBOSOMAL PROTEIN S12 METHYLTHIOTRANSFERASE ACCESSORY FACTOR YCAO"/>
    <property type="match status" value="1"/>
</dbReference>
<reference evidence="2" key="1">
    <citation type="submission" date="2023-02" db="EMBL/GenBank/DDBJ databases">
        <title>Kitasatospora phosalacinea NBRC 14627.</title>
        <authorList>
            <person name="Ichikawa N."/>
            <person name="Sato H."/>
            <person name="Tonouchi N."/>
        </authorList>
    </citation>
    <scope>NUCLEOTIDE SEQUENCE</scope>
    <source>
        <strain evidence="2">NBRC 14627</strain>
    </source>
</reference>
<name>A0A9W6Q787_9ACTN</name>
<dbReference type="NCBIfam" id="TIGR00702">
    <property type="entry name" value="YcaO-type kinase domain"/>
    <property type="match status" value="1"/>
</dbReference>
<dbReference type="Proteomes" id="UP001165041">
    <property type="component" value="Unassembled WGS sequence"/>
</dbReference>
<organism evidence="2 3">
    <name type="scientific">Kitasatospora phosalacinea</name>
    <dbReference type="NCBI Taxonomy" id="2065"/>
    <lineage>
        <taxon>Bacteria</taxon>
        <taxon>Bacillati</taxon>
        <taxon>Actinomycetota</taxon>
        <taxon>Actinomycetes</taxon>
        <taxon>Kitasatosporales</taxon>
        <taxon>Streptomycetaceae</taxon>
        <taxon>Kitasatospora</taxon>
    </lineage>
</organism>
<proteinExistence type="predicted"/>
<evidence type="ECO:0000313" key="3">
    <source>
        <dbReference type="Proteomes" id="UP001165041"/>
    </source>
</evidence>
<comment type="caution">
    <text evidence="2">The sequence shown here is derived from an EMBL/GenBank/DDBJ whole genome shotgun (WGS) entry which is preliminary data.</text>
</comment>
<gene>
    <name evidence="2" type="ORF">Kpho02_17010</name>
</gene>
<dbReference type="PANTHER" id="PTHR37809:SF1">
    <property type="entry name" value="RIBOSOMAL PROTEIN S12 METHYLTHIOTRANSFERASE ACCESSORY FACTOR YCAO"/>
    <property type="match status" value="1"/>
</dbReference>
<dbReference type="InterPro" id="IPR003776">
    <property type="entry name" value="YcaO-like_dom"/>
</dbReference>
<dbReference type="AlphaFoldDB" id="A0A9W6Q787"/>
<accession>A0A9W6Q787</accession>
<evidence type="ECO:0000313" key="2">
    <source>
        <dbReference type="EMBL" id="GLW69402.1"/>
    </source>
</evidence>
<protein>
    <recommendedName>
        <fullName evidence="1">YcaO domain-containing protein</fullName>
    </recommendedName>
</protein>
<dbReference type="PROSITE" id="PS51664">
    <property type="entry name" value="YCAO"/>
    <property type="match status" value="1"/>
</dbReference>
<sequence>MHRMTSSLRTVPAARTLERARAAARELGIVRVTDTTWLDRIGVPVFAAVRPESQSLCVNAGKGTHPDEARVGAYMEAIEFALAEYRHREVEVVVSTPRAVAAQPGAEFGFLDLCPLLGAPVDPDGPLACVPAEDVTTGRSVLVPAELVFHPFAENPGQRLFGTGTNGLCSGNSVDEATVHGLCEVIERDVRSFDLLRDRSRPVPPDGLGGDPRALWEKVEAAGLTAVLRCTPNEFGLPYFDGYVLEPDADAPVALAHGSGLHLLRDIAAVRALAEAAQSRLTYIHGGRDDLADRSARFAARGDGDAGGAERRAVRAARTRVLDPADPVPYGRVPDLAAAATGLDAALAALTGALARRGLRQVLRVVLSRRFAPLAVVRVIVPGLEHFQPDLRRVGPRLAALTGTGRGAR</sequence>
<dbReference type="Pfam" id="PF02624">
    <property type="entry name" value="YcaO"/>
    <property type="match status" value="1"/>
</dbReference>
<feature type="domain" description="YcaO" evidence="1">
    <location>
        <begin position="61"/>
        <end position="409"/>
    </location>
</feature>
<evidence type="ECO:0000259" key="1">
    <source>
        <dbReference type="PROSITE" id="PS51664"/>
    </source>
</evidence>
<dbReference type="Gene3D" id="3.30.1330.230">
    <property type="match status" value="1"/>
</dbReference>